<reference evidence="2" key="1">
    <citation type="submission" date="2016-02" db="EMBL/GenBank/DDBJ databases">
        <authorList>
            <person name="Rodrigo-Torres Lidia"/>
            <person name="Arahal R.David."/>
        </authorList>
    </citation>
    <scope>NUCLEOTIDE SEQUENCE [LARGE SCALE GENOMIC DNA]</scope>
    <source>
        <strain evidence="2">CECT 9029</strain>
    </source>
</reference>
<dbReference type="InterPro" id="IPR043519">
    <property type="entry name" value="NT_sf"/>
</dbReference>
<evidence type="ECO:0008006" key="3">
    <source>
        <dbReference type="Google" id="ProtNLM"/>
    </source>
</evidence>
<dbReference type="EMBL" id="FIZX01000001">
    <property type="protein sequence ID" value="CZF78564.1"/>
    <property type="molecule type" value="Genomic_DNA"/>
</dbReference>
<protein>
    <recommendedName>
        <fullName evidence="3">RelA/SpoT domain-containing protein</fullName>
    </recommendedName>
</protein>
<name>A0A128EWK6_9GAMM</name>
<dbReference type="STRING" id="1796497.GCE9029_00918"/>
<evidence type="ECO:0000313" key="1">
    <source>
        <dbReference type="EMBL" id="CZF78564.1"/>
    </source>
</evidence>
<organism evidence="1 2">
    <name type="scientific">Grimontia celer</name>
    <dbReference type="NCBI Taxonomy" id="1796497"/>
    <lineage>
        <taxon>Bacteria</taxon>
        <taxon>Pseudomonadati</taxon>
        <taxon>Pseudomonadota</taxon>
        <taxon>Gammaproteobacteria</taxon>
        <taxon>Vibrionales</taxon>
        <taxon>Vibrionaceae</taxon>
        <taxon>Grimontia</taxon>
    </lineage>
</organism>
<dbReference type="AlphaFoldDB" id="A0A128EWK6"/>
<accession>A0A128EWK6</accession>
<proteinExistence type="predicted"/>
<gene>
    <name evidence="1" type="ORF">GCE9029_00918</name>
</gene>
<sequence>MGRMIKALIIVPILVIRVPAYANQPDIKPLPEHPSPAYEQIQPQQALSDLLAIPSFRAHQVNQPVNDLDTLYKRAPAAQQELETLATGIADSVNAKVLSAGMKGQDRAAVKVDKELNGDVSRLTDIVRITIESDSIDSLNQAYEKLAASTQTLEVINRFQAPRPSGYRDLKVLVILPESQLVAEVQLHLNAISKIKNGPEHGIYEQIQRIERDAVNRDLTVFEVTKIAQLHQQSRKMYQMAWAQYQPYSMAV</sequence>
<keyword evidence="2" id="KW-1185">Reference proteome</keyword>
<evidence type="ECO:0000313" key="2">
    <source>
        <dbReference type="Proteomes" id="UP000071641"/>
    </source>
</evidence>
<dbReference type="RefSeq" id="WP_062661227.1">
    <property type="nucleotide sequence ID" value="NZ_FIZX01000001.1"/>
</dbReference>
<dbReference type="SUPFAM" id="SSF81301">
    <property type="entry name" value="Nucleotidyltransferase"/>
    <property type="match status" value="1"/>
</dbReference>
<dbReference type="Proteomes" id="UP000071641">
    <property type="component" value="Unassembled WGS sequence"/>
</dbReference>